<dbReference type="Pfam" id="PF00248">
    <property type="entry name" value="Aldo_ket_red"/>
    <property type="match status" value="1"/>
</dbReference>
<dbReference type="OrthoDB" id="416253at2759"/>
<evidence type="ECO:0000313" key="5">
    <source>
        <dbReference type="EMBL" id="CAD7662297.1"/>
    </source>
</evidence>
<dbReference type="EMBL" id="OC941990">
    <property type="protein sequence ID" value="CAD7662297.1"/>
    <property type="molecule type" value="Genomic_DNA"/>
</dbReference>
<evidence type="ECO:0000256" key="1">
    <source>
        <dbReference type="PIRSR" id="PIRSR000097-1"/>
    </source>
</evidence>
<dbReference type="Gene3D" id="3.20.20.100">
    <property type="entry name" value="NADP-dependent oxidoreductase domain"/>
    <property type="match status" value="1"/>
</dbReference>
<sequence length="258" mass="28203">MSADVTIPTVLLNNGQKIPILGFGTSHATEEAVREALADGYRHFDTSHSYVDASGKVSMETIIGKVLKDVLKEGHIKREDLFIVSKLEPEDHERKSVSVAIKASLANLGLDYLDMFLVHQPGSTKPVNVSIAETWLGMNDVLQAKLTKSIGVSNFAESQLDQLKGKGVVPVTNQCVSNPYETQTKLLSYLRAHNITLTAYCPLGGYTDPDLLKDGKLKEIGVSHNVSAAQVALRYQVQRGVITIPKSNTAKYIKENLE</sequence>
<dbReference type="AlphaFoldDB" id="A0A7R9ML90"/>
<dbReference type="EMBL" id="CAJPVJ010027165">
    <property type="protein sequence ID" value="CAG2179433.1"/>
    <property type="molecule type" value="Genomic_DNA"/>
</dbReference>
<dbReference type="PANTHER" id="PTHR11732">
    <property type="entry name" value="ALDO/KETO REDUCTASE"/>
    <property type="match status" value="1"/>
</dbReference>
<dbReference type="InterPro" id="IPR020471">
    <property type="entry name" value="AKR"/>
</dbReference>
<evidence type="ECO:0000259" key="4">
    <source>
        <dbReference type="Pfam" id="PF00248"/>
    </source>
</evidence>
<dbReference type="PRINTS" id="PR00069">
    <property type="entry name" value="ALDKETRDTASE"/>
</dbReference>
<evidence type="ECO:0000256" key="3">
    <source>
        <dbReference type="PIRSR" id="PIRSR000097-3"/>
    </source>
</evidence>
<evidence type="ECO:0000313" key="6">
    <source>
        <dbReference type="Proteomes" id="UP000728032"/>
    </source>
</evidence>
<gene>
    <name evidence="5" type="ORF">ONB1V03_LOCUS18857</name>
</gene>
<feature type="site" description="Lowers pKa of active site Tyr" evidence="3">
    <location>
        <position position="86"/>
    </location>
</feature>
<dbReference type="InterPro" id="IPR023210">
    <property type="entry name" value="NADP_OxRdtase_dom"/>
</dbReference>
<evidence type="ECO:0000256" key="2">
    <source>
        <dbReference type="PIRSR" id="PIRSR000097-2"/>
    </source>
</evidence>
<dbReference type="GO" id="GO:0016491">
    <property type="term" value="F:oxidoreductase activity"/>
    <property type="evidence" value="ECO:0007669"/>
    <property type="project" value="InterPro"/>
</dbReference>
<dbReference type="CDD" id="cd19071">
    <property type="entry name" value="AKR_AKR1-5-like"/>
    <property type="match status" value="1"/>
</dbReference>
<protein>
    <recommendedName>
        <fullName evidence="4">NADP-dependent oxidoreductase domain-containing protein</fullName>
    </recommendedName>
</protein>
<accession>A0A7R9ML90</accession>
<feature type="binding site" evidence="2">
    <location>
        <position position="119"/>
    </location>
    <ligand>
        <name>substrate</name>
    </ligand>
</feature>
<feature type="non-terminal residue" evidence="5">
    <location>
        <position position="258"/>
    </location>
</feature>
<dbReference type="InterPro" id="IPR018170">
    <property type="entry name" value="Aldo/ket_reductase_CS"/>
</dbReference>
<dbReference type="SUPFAM" id="SSF51430">
    <property type="entry name" value="NAD(P)-linked oxidoreductase"/>
    <property type="match status" value="1"/>
</dbReference>
<proteinExistence type="predicted"/>
<keyword evidence="6" id="KW-1185">Reference proteome</keyword>
<dbReference type="Proteomes" id="UP000728032">
    <property type="component" value="Unassembled WGS sequence"/>
</dbReference>
<feature type="domain" description="NADP-dependent oxidoreductase" evidence="4">
    <location>
        <begin position="30"/>
        <end position="258"/>
    </location>
</feature>
<reference evidence="5" key="1">
    <citation type="submission" date="2020-11" db="EMBL/GenBank/DDBJ databases">
        <authorList>
            <person name="Tran Van P."/>
        </authorList>
    </citation>
    <scope>NUCLEOTIDE SEQUENCE</scope>
</reference>
<feature type="active site" description="Proton donor" evidence="1">
    <location>
        <position position="50"/>
    </location>
</feature>
<organism evidence="5">
    <name type="scientific">Oppiella nova</name>
    <dbReference type="NCBI Taxonomy" id="334625"/>
    <lineage>
        <taxon>Eukaryota</taxon>
        <taxon>Metazoa</taxon>
        <taxon>Ecdysozoa</taxon>
        <taxon>Arthropoda</taxon>
        <taxon>Chelicerata</taxon>
        <taxon>Arachnida</taxon>
        <taxon>Acari</taxon>
        <taxon>Acariformes</taxon>
        <taxon>Sarcoptiformes</taxon>
        <taxon>Oribatida</taxon>
        <taxon>Brachypylina</taxon>
        <taxon>Oppioidea</taxon>
        <taxon>Oppiidae</taxon>
        <taxon>Oppiella</taxon>
    </lineage>
</organism>
<dbReference type="PROSITE" id="PS00062">
    <property type="entry name" value="ALDOKETO_REDUCTASE_2"/>
    <property type="match status" value="1"/>
</dbReference>
<dbReference type="PIRSF" id="PIRSF000097">
    <property type="entry name" value="AKR"/>
    <property type="match status" value="1"/>
</dbReference>
<name>A0A7R9ML90_9ACAR</name>
<dbReference type="InterPro" id="IPR036812">
    <property type="entry name" value="NAD(P)_OxRdtase_dom_sf"/>
</dbReference>